<organism evidence="3 4">
    <name type="scientific">Bradyrhizobium ivorense</name>
    <dbReference type="NCBI Taxonomy" id="2511166"/>
    <lineage>
        <taxon>Bacteria</taxon>
        <taxon>Pseudomonadati</taxon>
        <taxon>Pseudomonadota</taxon>
        <taxon>Alphaproteobacteria</taxon>
        <taxon>Hyphomicrobiales</taxon>
        <taxon>Nitrobacteraceae</taxon>
        <taxon>Bradyrhizobium</taxon>
    </lineage>
</organism>
<comment type="caution">
    <text evidence="3">The sequence shown here is derived from an EMBL/GenBank/DDBJ whole genome shotgun (WGS) entry which is preliminary data.</text>
</comment>
<sequence>MSPKAACASTFSRSHQGRETARPQKLSALNADAEPLRFLDFLIRDPEPTVILHGAGIYVHVPAPSRYAVHKLIIFPRRQTVLQSAKDLQQAEALLAALAEMRPRELKSAWEDAHARGPKWRRLMLEGLALLAAPVRDAVLRTIGAPRPIVPGIDLSFDNPPARYGFSRDVVTFQGKELGGTVSCAASREALDDHFGADGLGQDGRVEAFLKNRSRIEEIARAKSLLTRRRPRFRPGQDIRRR</sequence>
<proteinExistence type="predicted"/>
<evidence type="ECO:0000313" key="3">
    <source>
        <dbReference type="EMBL" id="VIO70431.1"/>
    </source>
</evidence>
<dbReference type="SUPFAM" id="SSF160272">
    <property type="entry name" value="Shew3726-like"/>
    <property type="match status" value="1"/>
</dbReference>
<dbReference type="Pfam" id="PF07369">
    <property type="entry name" value="DUF1488"/>
    <property type="match status" value="1"/>
</dbReference>
<dbReference type="AlphaFoldDB" id="A0A508T871"/>
<feature type="region of interest" description="Disordered" evidence="1">
    <location>
        <begin position="1"/>
        <end position="24"/>
    </location>
</feature>
<feature type="domain" description="Nucleotidyltransferase-like" evidence="2">
    <location>
        <begin position="14"/>
        <end position="113"/>
    </location>
</feature>
<accession>A0A508T871</accession>
<gene>
    <name evidence="3" type="ORF">CI1B_30850</name>
</gene>
<evidence type="ECO:0000313" key="4">
    <source>
        <dbReference type="Proteomes" id="UP000328092"/>
    </source>
</evidence>
<reference evidence="3" key="1">
    <citation type="submission" date="2019-02" db="EMBL/GenBank/DDBJ databases">
        <authorList>
            <person name="Pothier F.J."/>
        </authorList>
    </citation>
    <scope>NUCLEOTIDE SEQUENCE</scope>
    <source>
        <strain evidence="3">CI-1B</strain>
    </source>
</reference>
<evidence type="ECO:0000256" key="1">
    <source>
        <dbReference type="SAM" id="MobiDB-lite"/>
    </source>
</evidence>
<name>A0A508T871_9BRAD</name>
<dbReference type="Pfam" id="PF12281">
    <property type="entry name" value="NTP_transf_8"/>
    <property type="match status" value="1"/>
</dbReference>
<dbReference type="InterPro" id="IPR058575">
    <property type="entry name" value="NTP_transf_8_dom"/>
</dbReference>
<dbReference type="InterPro" id="IPR036692">
    <property type="entry name" value="Shew3726-like_sf"/>
</dbReference>
<keyword evidence="4" id="KW-1185">Reference proteome</keyword>
<dbReference type="InterPro" id="IPR009962">
    <property type="entry name" value="DUF1488"/>
</dbReference>
<evidence type="ECO:0000259" key="2">
    <source>
        <dbReference type="Pfam" id="PF12281"/>
    </source>
</evidence>
<dbReference type="EMBL" id="CAADFC020000011">
    <property type="protein sequence ID" value="VIO70431.1"/>
    <property type="molecule type" value="Genomic_DNA"/>
</dbReference>
<dbReference type="Proteomes" id="UP000328092">
    <property type="component" value="Unassembled WGS sequence"/>
</dbReference>
<protein>
    <recommendedName>
        <fullName evidence="2">Nucleotidyltransferase-like domain-containing protein</fullName>
    </recommendedName>
</protein>